<evidence type="ECO:0000259" key="10">
    <source>
        <dbReference type="PROSITE" id="PS50893"/>
    </source>
</evidence>
<dbReference type="Proteomes" id="UP001527882">
    <property type="component" value="Unassembled WGS sequence"/>
</dbReference>
<dbReference type="GO" id="GO:0005524">
    <property type="term" value="F:ATP binding"/>
    <property type="evidence" value="ECO:0007669"/>
    <property type="project" value="UniProtKB-KW"/>
</dbReference>
<proteinExistence type="predicted"/>
<dbReference type="EMBL" id="JAQAGZ010000018">
    <property type="protein sequence ID" value="MCZ8515605.1"/>
    <property type="molecule type" value="Genomic_DNA"/>
</dbReference>
<comment type="caution">
    <text evidence="11">The sequence shown here is derived from an EMBL/GenBank/DDBJ whole genome shotgun (WGS) entry which is preliminary data.</text>
</comment>
<keyword evidence="6 11" id="KW-0067">ATP-binding</keyword>
<evidence type="ECO:0000256" key="8">
    <source>
        <dbReference type="ARBA" id="ARBA00023065"/>
    </source>
</evidence>
<organism evidence="11 12">
    <name type="scientific">Paenibacillus gyeongsangnamensis</name>
    <dbReference type="NCBI Taxonomy" id="3388067"/>
    <lineage>
        <taxon>Bacteria</taxon>
        <taxon>Bacillati</taxon>
        <taxon>Bacillota</taxon>
        <taxon>Bacilli</taxon>
        <taxon>Bacillales</taxon>
        <taxon>Paenibacillaceae</taxon>
        <taxon>Paenibacillus</taxon>
    </lineage>
</organism>
<dbReference type="PANTHER" id="PTHR42771:SF2">
    <property type="entry name" value="IRON(3+)-HYDROXAMATE IMPORT ATP-BINDING PROTEIN FHUC"/>
    <property type="match status" value="1"/>
</dbReference>
<dbReference type="InterPro" id="IPR003439">
    <property type="entry name" value="ABC_transporter-like_ATP-bd"/>
</dbReference>
<evidence type="ECO:0000256" key="2">
    <source>
        <dbReference type="ARBA" id="ARBA00022448"/>
    </source>
</evidence>
<evidence type="ECO:0000256" key="6">
    <source>
        <dbReference type="ARBA" id="ARBA00022840"/>
    </source>
</evidence>
<dbReference type="RefSeq" id="WP_269884134.1">
    <property type="nucleotide sequence ID" value="NZ_JAQAGZ010000018.1"/>
</dbReference>
<evidence type="ECO:0000256" key="5">
    <source>
        <dbReference type="ARBA" id="ARBA00022741"/>
    </source>
</evidence>
<reference evidence="11 12" key="1">
    <citation type="submission" date="2022-12" db="EMBL/GenBank/DDBJ databases">
        <title>Draft genome sequence of Paenibacillus sp. dW9.</title>
        <authorList>
            <person name="Choi E.-W."/>
            <person name="Kim D.-U."/>
        </authorList>
    </citation>
    <scope>NUCLEOTIDE SEQUENCE [LARGE SCALE GENOMIC DNA]</scope>
    <source>
        <strain evidence="12">dW9</strain>
    </source>
</reference>
<keyword evidence="3" id="KW-1003">Cell membrane</keyword>
<dbReference type="PROSITE" id="PS50893">
    <property type="entry name" value="ABC_TRANSPORTER_2"/>
    <property type="match status" value="1"/>
</dbReference>
<keyword evidence="9" id="KW-0472">Membrane</keyword>
<evidence type="ECO:0000256" key="7">
    <source>
        <dbReference type="ARBA" id="ARBA00023004"/>
    </source>
</evidence>
<dbReference type="InterPro" id="IPR027417">
    <property type="entry name" value="P-loop_NTPase"/>
</dbReference>
<dbReference type="InterPro" id="IPR051535">
    <property type="entry name" value="Siderophore_ABC-ATPase"/>
</dbReference>
<dbReference type="PANTHER" id="PTHR42771">
    <property type="entry name" value="IRON(3+)-HYDROXAMATE IMPORT ATP-BINDING PROTEIN FHUC"/>
    <property type="match status" value="1"/>
</dbReference>
<evidence type="ECO:0000256" key="4">
    <source>
        <dbReference type="ARBA" id="ARBA00022496"/>
    </source>
</evidence>
<dbReference type="Gene3D" id="3.40.50.300">
    <property type="entry name" value="P-loop containing nucleotide triphosphate hydrolases"/>
    <property type="match status" value="1"/>
</dbReference>
<keyword evidence="8" id="KW-0406">Ion transport</keyword>
<keyword evidence="4" id="KW-0410">Iron transport</keyword>
<dbReference type="SUPFAM" id="SSF52540">
    <property type="entry name" value="P-loop containing nucleoside triphosphate hydrolases"/>
    <property type="match status" value="1"/>
</dbReference>
<evidence type="ECO:0000313" key="12">
    <source>
        <dbReference type="Proteomes" id="UP001527882"/>
    </source>
</evidence>
<keyword evidence="2" id="KW-0813">Transport</keyword>
<dbReference type="Pfam" id="PF00005">
    <property type="entry name" value="ABC_tran"/>
    <property type="match status" value="1"/>
</dbReference>
<evidence type="ECO:0000256" key="9">
    <source>
        <dbReference type="ARBA" id="ARBA00023136"/>
    </source>
</evidence>
<evidence type="ECO:0000256" key="3">
    <source>
        <dbReference type="ARBA" id="ARBA00022475"/>
    </source>
</evidence>
<accession>A0ABT4QFZ4</accession>
<gene>
    <name evidence="11" type="ORF">O9H85_24990</name>
</gene>
<dbReference type="CDD" id="cd03214">
    <property type="entry name" value="ABC_Iron-Siderophores_B12_Hemin"/>
    <property type="match status" value="1"/>
</dbReference>
<protein>
    <submittedName>
        <fullName evidence="11">ABC transporter ATP-binding protein</fullName>
    </submittedName>
</protein>
<keyword evidence="12" id="KW-1185">Reference proteome</keyword>
<name>A0ABT4QFZ4_9BACL</name>
<evidence type="ECO:0000256" key="1">
    <source>
        <dbReference type="ARBA" id="ARBA00004202"/>
    </source>
</evidence>
<comment type="subcellular location">
    <subcellularLocation>
        <location evidence="1">Cell membrane</location>
        <topology evidence="1">Peripheral membrane protein</topology>
    </subcellularLocation>
</comment>
<dbReference type="InterPro" id="IPR003593">
    <property type="entry name" value="AAA+_ATPase"/>
</dbReference>
<dbReference type="InterPro" id="IPR017871">
    <property type="entry name" value="ABC_transporter-like_CS"/>
</dbReference>
<sequence length="284" mass="32098">MTHQPAMEARSLHLSYGDTAIFDSLNLSIPKGRITVFIGSNGCGKSTLLRSLARLLKPKSGAILLDGEALLRLPTKEIAKRMAILPQGPAAPEGLTVLQLVKQGRYPYQSWLQQWSAEDERKVRTALELTRMEPYAERTVDSLSGGQRQRAWIAMTLVQDTDTILLDEPTTYLDLTHQIEVLDLLFELNEQERRTIVMVLHDMNLACRYAHHIVVIKDGAVYGEGRPEEIMTERLIRDVFGMECRVAQDPIFGTPMCIPFGKGRMLLPRQESGYEHAERELENV</sequence>
<feature type="domain" description="ABC transporter" evidence="10">
    <location>
        <begin position="7"/>
        <end position="243"/>
    </location>
</feature>
<dbReference type="SMART" id="SM00382">
    <property type="entry name" value="AAA"/>
    <property type="match status" value="1"/>
</dbReference>
<evidence type="ECO:0000313" key="11">
    <source>
        <dbReference type="EMBL" id="MCZ8515605.1"/>
    </source>
</evidence>
<keyword evidence="7" id="KW-0408">Iron</keyword>
<keyword evidence="5" id="KW-0547">Nucleotide-binding</keyword>
<dbReference type="PROSITE" id="PS00211">
    <property type="entry name" value="ABC_TRANSPORTER_1"/>
    <property type="match status" value="1"/>
</dbReference>